<evidence type="ECO:0008006" key="4">
    <source>
        <dbReference type="Google" id="ProtNLM"/>
    </source>
</evidence>
<evidence type="ECO:0000313" key="2">
    <source>
        <dbReference type="EMBL" id="SDZ25205.1"/>
    </source>
</evidence>
<sequence length="63" mass="6957">MPELEQSVDTLSSVSQETSASAEEMLAESDCQLRKIENTNNIGLQLHGLSKSLSMTTQRFKVN</sequence>
<protein>
    <recommendedName>
        <fullName evidence="4">Methyl-accepting chemotaxis protein</fullName>
    </recommendedName>
</protein>
<dbReference type="Proteomes" id="UP000198935">
    <property type="component" value="Unassembled WGS sequence"/>
</dbReference>
<evidence type="ECO:0000256" key="1">
    <source>
        <dbReference type="SAM" id="MobiDB-lite"/>
    </source>
</evidence>
<evidence type="ECO:0000313" key="3">
    <source>
        <dbReference type="Proteomes" id="UP000198935"/>
    </source>
</evidence>
<dbReference type="EMBL" id="FNPI01000008">
    <property type="protein sequence ID" value="SDZ25205.1"/>
    <property type="molecule type" value="Genomic_DNA"/>
</dbReference>
<dbReference type="STRING" id="1503961.SAMN05421736_108110"/>
<keyword evidence="3" id="KW-1185">Reference proteome</keyword>
<proteinExistence type="predicted"/>
<name>A0A1H3RIP5_9BACI</name>
<gene>
    <name evidence="2" type="ORF">SAMN05421736_108110</name>
</gene>
<feature type="compositionally biased region" description="Polar residues" evidence="1">
    <location>
        <begin position="7"/>
        <end position="21"/>
    </location>
</feature>
<feature type="region of interest" description="Disordered" evidence="1">
    <location>
        <begin position="1"/>
        <end position="26"/>
    </location>
</feature>
<organism evidence="2 3">
    <name type="scientific">Evansella caseinilytica</name>
    <dbReference type="NCBI Taxonomy" id="1503961"/>
    <lineage>
        <taxon>Bacteria</taxon>
        <taxon>Bacillati</taxon>
        <taxon>Bacillota</taxon>
        <taxon>Bacilli</taxon>
        <taxon>Bacillales</taxon>
        <taxon>Bacillaceae</taxon>
        <taxon>Evansella</taxon>
    </lineage>
</organism>
<reference evidence="3" key="1">
    <citation type="submission" date="2016-10" db="EMBL/GenBank/DDBJ databases">
        <authorList>
            <person name="Varghese N."/>
            <person name="Submissions S."/>
        </authorList>
    </citation>
    <scope>NUCLEOTIDE SEQUENCE [LARGE SCALE GENOMIC DNA]</scope>
    <source>
        <strain evidence="3">SP</strain>
    </source>
</reference>
<dbReference type="AlphaFoldDB" id="A0A1H3RIP5"/>
<accession>A0A1H3RIP5</accession>
<dbReference type="OrthoDB" id="2010115at2"/>